<keyword evidence="3" id="KW-1185">Reference proteome</keyword>
<dbReference type="EMBL" id="RHHQ01000008">
    <property type="protein sequence ID" value="RNB89934.1"/>
    <property type="molecule type" value="Genomic_DNA"/>
</dbReference>
<organism evidence="2 3">
    <name type="scientific">Brevibacillus fluminis</name>
    <dbReference type="NCBI Taxonomy" id="511487"/>
    <lineage>
        <taxon>Bacteria</taxon>
        <taxon>Bacillati</taxon>
        <taxon>Bacillota</taxon>
        <taxon>Bacilli</taxon>
        <taxon>Bacillales</taxon>
        <taxon>Paenibacillaceae</taxon>
        <taxon>Brevibacillus</taxon>
    </lineage>
</organism>
<dbReference type="Pfam" id="PF21686">
    <property type="entry name" value="LigD_Prim-Pol"/>
    <property type="match status" value="1"/>
</dbReference>
<evidence type="ECO:0000313" key="2">
    <source>
        <dbReference type="EMBL" id="RNB89934.1"/>
    </source>
</evidence>
<dbReference type="PANTHER" id="PTHR42705:SF2">
    <property type="entry name" value="BIFUNCTIONAL NON-HOMOLOGOUS END JOINING PROTEIN LIGD"/>
    <property type="match status" value="1"/>
</dbReference>
<dbReference type="OrthoDB" id="9802472at2"/>
<accession>A0A3M8DPN2</accession>
<comment type="caution">
    <text evidence="2">The sequence shown here is derived from an EMBL/GenBank/DDBJ whole genome shotgun (WGS) entry which is preliminary data.</text>
</comment>
<dbReference type="Proteomes" id="UP000271031">
    <property type="component" value="Unassembled WGS sequence"/>
</dbReference>
<proteinExistence type="predicted"/>
<protein>
    <recommendedName>
        <fullName evidence="1">DNA ligase D polymerase domain-containing protein</fullName>
    </recommendedName>
</protein>
<dbReference type="Gene3D" id="3.90.920.10">
    <property type="entry name" value="DNA primase, PRIM domain"/>
    <property type="match status" value="1"/>
</dbReference>
<evidence type="ECO:0000259" key="1">
    <source>
        <dbReference type="Pfam" id="PF21686"/>
    </source>
</evidence>
<dbReference type="InterPro" id="IPR052171">
    <property type="entry name" value="NHEJ_LigD"/>
</dbReference>
<name>A0A3M8DPN2_9BACL</name>
<dbReference type="NCBIfam" id="TIGR02778">
    <property type="entry name" value="ligD_pol"/>
    <property type="match status" value="1"/>
</dbReference>
<dbReference type="InterPro" id="IPR014145">
    <property type="entry name" value="LigD_pol_dom"/>
</dbReference>
<gene>
    <name evidence="2" type="ORF">EDM56_12335</name>
</gene>
<dbReference type="PANTHER" id="PTHR42705">
    <property type="entry name" value="BIFUNCTIONAL NON-HOMOLOGOUS END JOINING PROTEIN LIGD"/>
    <property type="match status" value="1"/>
</dbReference>
<reference evidence="2 3" key="1">
    <citation type="submission" date="2018-10" db="EMBL/GenBank/DDBJ databases">
        <title>Phylogenomics of Brevibacillus.</title>
        <authorList>
            <person name="Dunlap C."/>
        </authorList>
    </citation>
    <scope>NUCLEOTIDE SEQUENCE [LARGE SCALE GENOMIC DNA]</scope>
    <source>
        <strain evidence="2 3">JCM 15716</strain>
    </source>
</reference>
<evidence type="ECO:0000313" key="3">
    <source>
        <dbReference type="Proteomes" id="UP000271031"/>
    </source>
</evidence>
<sequence>MGEVEMGVGVADRHEIQVEGKTVLITHPEKELWAKKGIRKIDYLHYLSMIAPHMLPFLAERALTVIRFPDGVGGKKSFYQKNVPQQAPKFVCTTSHDGNEHVVCGDLPTLLWLGNQAAVEFHIPFNRIDDQGPAEIVFDLDPPSREEFVMAVEAALILKEMFDRLGLISFVKTSGNKGLQLYIPLAAGTFSYEETRRFTQFFANYLVAREPDWFTIERFKASRGNRLYVDYVQHARGKTVISPYSLRGNEEALLAAPLFWHEVTRSLRPTQFPLETIKERLATVGCPFADFMDAKKKQPLGPVMKWIAAQG</sequence>
<feature type="domain" description="DNA ligase D polymerase" evidence="1">
    <location>
        <begin position="40"/>
        <end position="288"/>
    </location>
</feature>
<dbReference type="AlphaFoldDB" id="A0A3M8DPN2"/>